<reference evidence="6 7" key="1">
    <citation type="journal article" date="2018" name="Aquat. Microb. Ecol.">
        <title>Gammaproteobacterial methanotrophs dominate.</title>
        <authorList>
            <person name="Rissanen A.J."/>
            <person name="Saarenheimo J."/>
            <person name="Tiirola M."/>
            <person name="Peura S."/>
            <person name="Aalto S.L."/>
            <person name="Karvinen A."/>
            <person name="Nykanen H."/>
        </authorList>
    </citation>
    <scope>NUCLEOTIDE SEQUENCE [LARGE SCALE GENOMIC DNA]</scope>
    <source>
        <strain evidence="6">AMbin10</strain>
    </source>
</reference>
<dbReference type="HAMAP" id="MF_00765">
    <property type="entry name" value="DarP"/>
    <property type="match status" value="1"/>
</dbReference>
<evidence type="ECO:0000256" key="5">
    <source>
        <dbReference type="HAMAP-Rule" id="MF_00765"/>
    </source>
</evidence>
<dbReference type="GO" id="GO:1902626">
    <property type="term" value="P:assembly of large subunit precursor of preribosome"/>
    <property type="evidence" value="ECO:0007669"/>
    <property type="project" value="UniProtKB-UniRule"/>
</dbReference>
<dbReference type="PANTHER" id="PTHR38101">
    <property type="entry name" value="UPF0307 PROTEIN YJGA"/>
    <property type="match status" value="1"/>
</dbReference>
<comment type="function">
    <text evidence="5">Member of a network of 50S ribosomal subunit biogenesis factors which assembles along the 30S-50S interface, preventing incorrect 23S rRNA structures from forming. Promotes peptidyl transferase center (PTC) maturation.</text>
</comment>
<dbReference type="NCBIfam" id="NF003593">
    <property type="entry name" value="PRK05255.1-1"/>
    <property type="match status" value="1"/>
</dbReference>
<evidence type="ECO:0000313" key="6">
    <source>
        <dbReference type="EMBL" id="PZN78475.1"/>
    </source>
</evidence>
<keyword evidence="1 5" id="KW-0963">Cytoplasm</keyword>
<keyword evidence="2 5" id="KW-0690">Ribosome biogenesis</keyword>
<keyword evidence="3 5" id="KW-0699">rRNA-binding</keyword>
<dbReference type="PIRSF" id="PIRSF016183">
    <property type="entry name" value="UCP016183"/>
    <property type="match status" value="1"/>
</dbReference>
<accession>A0A2W4R2J7</accession>
<comment type="similarity">
    <text evidence="5">Belongs to the DarP family.</text>
</comment>
<evidence type="ECO:0000256" key="1">
    <source>
        <dbReference type="ARBA" id="ARBA00022490"/>
    </source>
</evidence>
<evidence type="ECO:0000313" key="7">
    <source>
        <dbReference type="Proteomes" id="UP000249396"/>
    </source>
</evidence>
<dbReference type="GO" id="GO:0019843">
    <property type="term" value="F:rRNA binding"/>
    <property type="evidence" value="ECO:0007669"/>
    <property type="project" value="UniProtKB-UniRule"/>
</dbReference>
<comment type="caution">
    <text evidence="6">The sequence shown here is derived from an EMBL/GenBank/DDBJ whole genome shotgun (WGS) entry which is preliminary data.</text>
</comment>
<dbReference type="InterPro" id="IPR006839">
    <property type="entry name" value="DarP"/>
</dbReference>
<protein>
    <recommendedName>
        <fullName evidence="5">Dual-action ribosomal maturation protein DarP</fullName>
    </recommendedName>
    <alternativeName>
        <fullName evidence="5">Large ribosomal subunit assembly factor DarP</fullName>
    </alternativeName>
</protein>
<organism evidence="6 7">
    <name type="scientific">Candidatus Methylumidiphilus alinenensis</name>
    <dbReference type="NCBI Taxonomy" id="2202197"/>
    <lineage>
        <taxon>Bacteria</taxon>
        <taxon>Pseudomonadati</taxon>
        <taxon>Pseudomonadota</taxon>
        <taxon>Gammaproteobacteria</taxon>
        <taxon>Methylococcales</taxon>
        <taxon>Candidatus Methylumidiphilus</taxon>
    </lineage>
</organism>
<dbReference type="InterPro" id="IPR023153">
    <property type="entry name" value="DarP_sf"/>
</dbReference>
<name>A0A2W4R2J7_9GAMM</name>
<dbReference type="SUPFAM" id="SSF158710">
    <property type="entry name" value="PSPTO4464-like"/>
    <property type="match status" value="1"/>
</dbReference>
<proteinExistence type="inferred from homology"/>
<dbReference type="EMBL" id="QJPH01000318">
    <property type="protein sequence ID" value="PZN78475.1"/>
    <property type="molecule type" value="Genomic_DNA"/>
</dbReference>
<comment type="subcellular location">
    <subcellularLocation>
        <location evidence="5">Cytoplasm</location>
    </subcellularLocation>
    <text evidence="5">Associates with late stage pre-50S ribosomal subunits.</text>
</comment>
<keyword evidence="4 5" id="KW-0694">RNA-binding</keyword>
<sequence length="195" mass="22607">MNQIDDDFDELEHQYSVRPNKSAIKRENAALEELGEDLIALPVDRLNGLALPNELFEAVKLAQNIANHHGAAKRQRKFITKLLREMDVSPIREQLERHSNLSARATHQLHHVERWRDRLLKGGDHELNALMAEYPDAERQKLRQLIRDAHKEYETEASPRSARLLFKYLRELLSDGKDEEFSSGDSGEYSVFNIK</sequence>
<evidence type="ECO:0000256" key="4">
    <source>
        <dbReference type="ARBA" id="ARBA00022884"/>
    </source>
</evidence>
<dbReference type="AlphaFoldDB" id="A0A2W4R2J7"/>
<dbReference type="Pfam" id="PF04751">
    <property type="entry name" value="DarP"/>
    <property type="match status" value="1"/>
</dbReference>
<dbReference type="PANTHER" id="PTHR38101:SF1">
    <property type="entry name" value="UPF0307 PROTEIN YJGA"/>
    <property type="match status" value="1"/>
</dbReference>
<dbReference type="Gene3D" id="1.10.60.30">
    <property type="entry name" value="PSPTO4464-like domains"/>
    <property type="match status" value="2"/>
</dbReference>
<dbReference type="CDD" id="cd16331">
    <property type="entry name" value="YjgA-like"/>
    <property type="match status" value="1"/>
</dbReference>
<evidence type="ECO:0000256" key="3">
    <source>
        <dbReference type="ARBA" id="ARBA00022730"/>
    </source>
</evidence>
<gene>
    <name evidence="5" type="primary">darP</name>
    <name evidence="6" type="ORF">DM484_12875</name>
</gene>
<dbReference type="Proteomes" id="UP000249396">
    <property type="component" value="Unassembled WGS sequence"/>
</dbReference>
<dbReference type="GO" id="GO:0043022">
    <property type="term" value="F:ribosome binding"/>
    <property type="evidence" value="ECO:0007669"/>
    <property type="project" value="UniProtKB-UniRule"/>
</dbReference>
<evidence type="ECO:0000256" key="2">
    <source>
        <dbReference type="ARBA" id="ARBA00022517"/>
    </source>
</evidence>
<dbReference type="GO" id="GO:0005829">
    <property type="term" value="C:cytosol"/>
    <property type="evidence" value="ECO:0007669"/>
    <property type="project" value="TreeGrafter"/>
</dbReference>